<organism evidence="1 2">
    <name type="scientific">Streptomyces chilikensis</name>
    <dbReference type="NCBI Taxonomy" id="1194079"/>
    <lineage>
        <taxon>Bacteria</taxon>
        <taxon>Bacillati</taxon>
        <taxon>Actinomycetota</taxon>
        <taxon>Actinomycetes</taxon>
        <taxon>Kitasatosporales</taxon>
        <taxon>Streptomycetaceae</taxon>
        <taxon>Streptomyces</taxon>
    </lineage>
</organism>
<proteinExistence type="predicted"/>
<comment type="caution">
    <text evidence="1">The sequence shown here is derived from an EMBL/GenBank/DDBJ whole genome shotgun (WGS) entry which is preliminary data.</text>
</comment>
<evidence type="ECO:0000313" key="1">
    <source>
        <dbReference type="EMBL" id="MEU9578315.1"/>
    </source>
</evidence>
<sequence length="53" mass="6043">MPDTHDVRQIDWDSIRALRDAAARLQLEHQDPTTEQLLARADALADELMTTRA</sequence>
<evidence type="ECO:0000313" key="2">
    <source>
        <dbReference type="Proteomes" id="UP001551584"/>
    </source>
</evidence>
<protein>
    <submittedName>
        <fullName evidence="1">Uncharacterized protein</fullName>
    </submittedName>
</protein>
<name>A0ABV3EQ98_9ACTN</name>
<dbReference type="EMBL" id="JBEZNA010000026">
    <property type="protein sequence ID" value="MEU9578315.1"/>
    <property type="molecule type" value="Genomic_DNA"/>
</dbReference>
<accession>A0ABV3EQ98</accession>
<keyword evidence="2" id="KW-1185">Reference proteome</keyword>
<dbReference type="RefSeq" id="WP_359272246.1">
    <property type="nucleotide sequence ID" value="NZ_JBEZNA010000026.1"/>
</dbReference>
<gene>
    <name evidence="1" type="ORF">AB0D95_13785</name>
</gene>
<dbReference type="Proteomes" id="UP001551584">
    <property type="component" value="Unassembled WGS sequence"/>
</dbReference>
<reference evidence="1 2" key="1">
    <citation type="submission" date="2024-06" db="EMBL/GenBank/DDBJ databases">
        <title>The Natural Products Discovery Center: Release of the First 8490 Sequenced Strains for Exploring Actinobacteria Biosynthetic Diversity.</title>
        <authorList>
            <person name="Kalkreuter E."/>
            <person name="Kautsar S.A."/>
            <person name="Yang D."/>
            <person name="Bader C.D."/>
            <person name="Teijaro C.N."/>
            <person name="Fluegel L."/>
            <person name="Davis C.M."/>
            <person name="Simpson J.R."/>
            <person name="Lauterbach L."/>
            <person name="Steele A.D."/>
            <person name="Gui C."/>
            <person name="Meng S."/>
            <person name="Li G."/>
            <person name="Viehrig K."/>
            <person name="Ye F."/>
            <person name="Su P."/>
            <person name="Kiefer A.F."/>
            <person name="Nichols A."/>
            <person name="Cepeda A.J."/>
            <person name="Yan W."/>
            <person name="Fan B."/>
            <person name="Jiang Y."/>
            <person name="Adhikari A."/>
            <person name="Zheng C.-J."/>
            <person name="Schuster L."/>
            <person name="Cowan T.M."/>
            <person name="Smanski M.J."/>
            <person name="Chevrette M.G."/>
            <person name="De Carvalho L.P.S."/>
            <person name="Shen B."/>
        </authorList>
    </citation>
    <scope>NUCLEOTIDE SEQUENCE [LARGE SCALE GENOMIC DNA]</scope>
    <source>
        <strain evidence="1 2">NPDC048117</strain>
    </source>
</reference>